<dbReference type="GO" id="GO:0030150">
    <property type="term" value="P:protein import into mitochondrial matrix"/>
    <property type="evidence" value="ECO:0000318"/>
    <property type="project" value="GO_Central"/>
</dbReference>
<evidence type="ECO:0000256" key="9">
    <source>
        <dbReference type="ARBA" id="ARBA00038030"/>
    </source>
</evidence>
<dbReference type="GO" id="GO:0045039">
    <property type="term" value="P:protein insertion into mitochondrial inner membrane"/>
    <property type="evidence" value="ECO:0000318"/>
    <property type="project" value="GO_Central"/>
</dbReference>
<evidence type="ECO:0000313" key="13">
    <source>
        <dbReference type="EMBL" id="EFX81526.1"/>
    </source>
</evidence>
<evidence type="ECO:0000256" key="2">
    <source>
        <dbReference type="ARBA" id="ARBA00022692"/>
    </source>
</evidence>
<dbReference type="Pfam" id="PF00515">
    <property type="entry name" value="TPR_1"/>
    <property type="match status" value="1"/>
</dbReference>
<name>E9GGB3_DAPPU</name>
<evidence type="ECO:0008006" key="15">
    <source>
        <dbReference type="Google" id="ProtNLM"/>
    </source>
</evidence>
<dbReference type="PROSITE" id="PS50293">
    <property type="entry name" value="TPR_REGION"/>
    <property type="match status" value="1"/>
</dbReference>
<evidence type="ECO:0000313" key="14">
    <source>
        <dbReference type="Proteomes" id="UP000000305"/>
    </source>
</evidence>
<dbReference type="STRING" id="6669.E9GGB3"/>
<dbReference type="HOGENOM" id="CLU_017516_2_0_1"/>
<feature type="repeat" description="TPR" evidence="10">
    <location>
        <begin position="546"/>
        <end position="579"/>
    </location>
</feature>
<evidence type="ECO:0000256" key="7">
    <source>
        <dbReference type="ARBA" id="ARBA00023128"/>
    </source>
</evidence>
<accession>E9GGB3</accession>
<keyword evidence="7" id="KW-0496">Mitochondrion</keyword>
<feature type="repeat" description="TPR" evidence="10">
    <location>
        <begin position="477"/>
        <end position="510"/>
    </location>
</feature>
<evidence type="ECO:0000256" key="6">
    <source>
        <dbReference type="ARBA" id="ARBA00022989"/>
    </source>
</evidence>
<dbReference type="InterPro" id="IPR011990">
    <property type="entry name" value="TPR-like_helical_dom_sf"/>
</dbReference>
<gene>
    <name evidence="13" type="ORF">DAPPUDRAFT_303463</name>
</gene>
<keyword evidence="3" id="KW-0677">Repeat</keyword>
<dbReference type="SUPFAM" id="SSF81901">
    <property type="entry name" value="HCP-like"/>
    <property type="match status" value="1"/>
</dbReference>
<dbReference type="eggNOG" id="KOG0547">
    <property type="taxonomic scope" value="Eukaryota"/>
</dbReference>
<reference evidence="13 14" key="1">
    <citation type="journal article" date="2011" name="Science">
        <title>The ecoresponsive genome of Daphnia pulex.</title>
        <authorList>
            <person name="Colbourne J.K."/>
            <person name="Pfrender M.E."/>
            <person name="Gilbert D."/>
            <person name="Thomas W.K."/>
            <person name="Tucker A."/>
            <person name="Oakley T.H."/>
            <person name="Tokishita S."/>
            <person name="Aerts A."/>
            <person name="Arnold G.J."/>
            <person name="Basu M.K."/>
            <person name="Bauer D.J."/>
            <person name="Caceres C.E."/>
            <person name="Carmel L."/>
            <person name="Casola C."/>
            <person name="Choi J.H."/>
            <person name="Detter J.C."/>
            <person name="Dong Q."/>
            <person name="Dusheyko S."/>
            <person name="Eads B.D."/>
            <person name="Frohlich T."/>
            <person name="Geiler-Samerotte K.A."/>
            <person name="Gerlach D."/>
            <person name="Hatcher P."/>
            <person name="Jogdeo S."/>
            <person name="Krijgsveld J."/>
            <person name="Kriventseva E.V."/>
            <person name="Kultz D."/>
            <person name="Laforsch C."/>
            <person name="Lindquist E."/>
            <person name="Lopez J."/>
            <person name="Manak J.R."/>
            <person name="Muller J."/>
            <person name="Pangilinan J."/>
            <person name="Patwardhan R.P."/>
            <person name="Pitluck S."/>
            <person name="Pritham E.J."/>
            <person name="Rechtsteiner A."/>
            <person name="Rho M."/>
            <person name="Rogozin I.B."/>
            <person name="Sakarya O."/>
            <person name="Salamov A."/>
            <person name="Schaack S."/>
            <person name="Shapiro H."/>
            <person name="Shiga Y."/>
            <person name="Skalitzky C."/>
            <person name="Smith Z."/>
            <person name="Souvorov A."/>
            <person name="Sung W."/>
            <person name="Tang Z."/>
            <person name="Tsuchiya D."/>
            <person name="Tu H."/>
            <person name="Vos H."/>
            <person name="Wang M."/>
            <person name="Wolf Y.I."/>
            <person name="Yamagata H."/>
            <person name="Yamada T."/>
            <person name="Ye Y."/>
            <person name="Shaw J.R."/>
            <person name="Andrews J."/>
            <person name="Crease T.J."/>
            <person name="Tang H."/>
            <person name="Lucas S.M."/>
            <person name="Robertson H.M."/>
            <person name="Bork P."/>
            <person name="Koonin E.V."/>
            <person name="Zdobnov E.M."/>
            <person name="Grigoriev I.V."/>
            <person name="Lynch M."/>
            <person name="Boore J.L."/>
        </authorList>
    </citation>
    <scope>NUCLEOTIDE SEQUENCE [LARGE SCALE GENOMIC DNA]</scope>
</reference>
<feature type="region of interest" description="Disordered" evidence="11">
    <location>
        <begin position="64"/>
        <end position="97"/>
    </location>
</feature>
<dbReference type="OrthoDB" id="66418at2759"/>
<comment type="similarity">
    <text evidence="9">Belongs to the Tom70 family.</text>
</comment>
<dbReference type="OMA" id="QWRGDIE"/>
<dbReference type="InParanoid" id="E9GGB3"/>
<protein>
    <recommendedName>
        <fullName evidence="15">Mitochondrial import receptor subunit TOM70</fullName>
    </recommendedName>
</protein>
<evidence type="ECO:0000256" key="3">
    <source>
        <dbReference type="ARBA" id="ARBA00022737"/>
    </source>
</evidence>
<dbReference type="SMART" id="SM00028">
    <property type="entry name" value="TPR"/>
    <property type="match status" value="9"/>
</dbReference>
<keyword evidence="8 12" id="KW-0472">Membrane</keyword>
<dbReference type="GO" id="GO:0005741">
    <property type="term" value="C:mitochondrial outer membrane"/>
    <property type="evidence" value="ECO:0000318"/>
    <property type="project" value="GO_Central"/>
</dbReference>
<evidence type="ECO:0000256" key="8">
    <source>
        <dbReference type="ARBA" id="ARBA00023136"/>
    </source>
</evidence>
<dbReference type="GO" id="GO:0030943">
    <property type="term" value="F:mitochondrion targeting sequence binding"/>
    <property type="evidence" value="ECO:0000318"/>
    <property type="project" value="GO_Central"/>
</dbReference>
<dbReference type="InterPro" id="IPR019734">
    <property type="entry name" value="TPR_rpt"/>
</dbReference>
<dbReference type="FunCoup" id="E9GGB3">
    <property type="interactions" value="1201"/>
</dbReference>
<dbReference type="Gene3D" id="1.25.40.10">
    <property type="entry name" value="Tetratricopeptide repeat domain"/>
    <property type="match status" value="2"/>
</dbReference>
<dbReference type="PANTHER" id="PTHR46208">
    <property type="entry name" value="MITOCHONDRIAL IMPORT RECEPTOR SUBUNIT TOM70"/>
    <property type="match status" value="1"/>
</dbReference>
<comment type="subcellular location">
    <subcellularLocation>
        <location evidence="1">Mitochondrion outer membrane</location>
        <topology evidence="1">Single-pass membrane protein</topology>
    </subcellularLocation>
</comment>
<dbReference type="PhylomeDB" id="E9GGB3"/>
<evidence type="ECO:0000256" key="11">
    <source>
        <dbReference type="SAM" id="MobiDB-lite"/>
    </source>
</evidence>
<keyword evidence="6 12" id="KW-1133">Transmembrane helix</keyword>
<dbReference type="AlphaFoldDB" id="E9GGB3"/>
<feature type="repeat" description="TPR" evidence="10">
    <location>
        <begin position="402"/>
        <end position="435"/>
    </location>
</feature>
<keyword evidence="5 10" id="KW-0802">TPR repeat</keyword>
<dbReference type="Proteomes" id="UP000000305">
    <property type="component" value="Unassembled WGS sequence"/>
</dbReference>
<keyword evidence="4" id="KW-1000">Mitochondrion outer membrane</keyword>
<sequence>MSGSTRAGSSSGLSLPKWQIALAIGAPVALGLGIWYYRSRKTGIQPTDKEDKQNKKSVEDVAASVTVTGETQPPKKANGIDNSTGKSAAPVVEEDPNKQAQIYKNKGNKYFKEGKYSDAIKCYQQAIDICPKDNTDISLFHQNRAAAFEQLKNYDAVIKDCTEALQYNSKYVKALHRRAKAYEITKQLEACLEDITAVCILEAFQNQSSLLMADRVLKDLGKEHAKEAMLNRQSVIPSKHSVNTFMCSFAEDPVFNLLKQDNTMVKANRIIHLVSFPLICNLISQQAETDEEKSYFAKALDKLREKEFDPIIELCTNELESEAGDITIKRLARLLRGTFLSLLGEHEKALDDFSAVFNDPETDPKVRVNALVKRATLRMQLGSPEESLHDLLMAAELGPENADVFHHRGQVYMLLDQASEAMSDFAKAVSLNGDFPIALVQKLYTDYRAAVAMSNAGEVVASLAAFEDAIRRFPTCPECFLLYAQVLSDQQEFVKADELFMKALEVDPHNATAYVHRGLLQLQSTGNVELATKHIEEAIRMDDKCEFAYETLGTIEVQRGNLRRAIELFDKAIPLSKTEAEVSHLFSLKDAALAQLKVALNLGVTLPSAMN</sequence>
<feature type="repeat" description="TPR" evidence="10">
    <location>
        <begin position="100"/>
        <end position="133"/>
    </location>
</feature>
<evidence type="ECO:0000256" key="5">
    <source>
        <dbReference type="ARBA" id="ARBA00022803"/>
    </source>
</evidence>
<keyword evidence="14" id="KW-1185">Reference proteome</keyword>
<evidence type="ECO:0000256" key="10">
    <source>
        <dbReference type="PROSITE-ProRule" id="PRU00339"/>
    </source>
</evidence>
<dbReference type="SUPFAM" id="SSF48452">
    <property type="entry name" value="TPR-like"/>
    <property type="match status" value="1"/>
</dbReference>
<organism evidence="13 14">
    <name type="scientific">Daphnia pulex</name>
    <name type="common">Water flea</name>
    <dbReference type="NCBI Taxonomy" id="6669"/>
    <lineage>
        <taxon>Eukaryota</taxon>
        <taxon>Metazoa</taxon>
        <taxon>Ecdysozoa</taxon>
        <taxon>Arthropoda</taxon>
        <taxon>Crustacea</taxon>
        <taxon>Branchiopoda</taxon>
        <taxon>Diplostraca</taxon>
        <taxon>Cladocera</taxon>
        <taxon>Anomopoda</taxon>
        <taxon>Daphniidae</taxon>
        <taxon>Daphnia</taxon>
    </lineage>
</organism>
<keyword evidence="2 12" id="KW-0812">Transmembrane</keyword>
<dbReference type="PROSITE" id="PS50005">
    <property type="entry name" value="TPR"/>
    <property type="match status" value="4"/>
</dbReference>
<dbReference type="PANTHER" id="PTHR46208:SF1">
    <property type="entry name" value="MITOCHONDRIAL IMPORT RECEPTOR SUBUNIT TOM70"/>
    <property type="match status" value="1"/>
</dbReference>
<evidence type="ECO:0000256" key="12">
    <source>
        <dbReference type="SAM" id="Phobius"/>
    </source>
</evidence>
<evidence type="ECO:0000256" key="1">
    <source>
        <dbReference type="ARBA" id="ARBA00004572"/>
    </source>
</evidence>
<proteinExistence type="inferred from homology"/>
<dbReference type="KEGG" id="dpx:DAPPUDRAFT_303463"/>
<evidence type="ECO:0000256" key="4">
    <source>
        <dbReference type="ARBA" id="ARBA00022787"/>
    </source>
</evidence>
<dbReference type="Pfam" id="PF13181">
    <property type="entry name" value="TPR_8"/>
    <property type="match status" value="1"/>
</dbReference>
<dbReference type="EMBL" id="GL732543">
    <property type="protein sequence ID" value="EFX81526.1"/>
    <property type="molecule type" value="Genomic_DNA"/>
</dbReference>
<feature type="transmembrane region" description="Helical" evidence="12">
    <location>
        <begin position="20"/>
        <end position="37"/>
    </location>
</feature>